<gene>
    <name evidence="2" type="ORF">C8F04DRAFT_1319225</name>
</gene>
<feature type="compositionally biased region" description="Polar residues" evidence="1">
    <location>
        <begin position="102"/>
        <end position="113"/>
    </location>
</feature>
<comment type="caution">
    <text evidence="2">The sequence shown here is derived from an EMBL/GenBank/DDBJ whole genome shotgun (WGS) entry which is preliminary data.</text>
</comment>
<feature type="region of interest" description="Disordered" evidence="1">
    <location>
        <begin position="53"/>
        <end position="201"/>
    </location>
</feature>
<reference evidence="2" key="1">
    <citation type="submission" date="2023-03" db="EMBL/GenBank/DDBJ databases">
        <title>Massive genome expansion in bonnet fungi (Mycena s.s.) driven by repeated elements and novel gene families across ecological guilds.</title>
        <authorList>
            <consortium name="Lawrence Berkeley National Laboratory"/>
            <person name="Harder C.B."/>
            <person name="Miyauchi S."/>
            <person name="Viragh M."/>
            <person name="Kuo A."/>
            <person name="Thoen E."/>
            <person name="Andreopoulos B."/>
            <person name="Lu D."/>
            <person name="Skrede I."/>
            <person name="Drula E."/>
            <person name="Henrissat B."/>
            <person name="Morin E."/>
            <person name="Kohler A."/>
            <person name="Barry K."/>
            <person name="LaButti K."/>
            <person name="Morin E."/>
            <person name="Salamov A."/>
            <person name="Lipzen A."/>
            <person name="Mereny Z."/>
            <person name="Hegedus B."/>
            <person name="Baldrian P."/>
            <person name="Stursova M."/>
            <person name="Weitz H."/>
            <person name="Taylor A."/>
            <person name="Grigoriev I.V."/>
            <person name="Nagy L.G."/>
            <person name="Martin F."/>
            <person name="Kauserud H."/>
        </authorList>
    </citation>
    <scope>NUCLEOTIDE SEQUENCE</scope>
    <source>
        <strain evidence="2">CBHHK200</strain>
    </source>
</reference>
<dbReference type="Proteomes" id="UP001218188">
    <property type="component" value="Unassembled WGS sequence"/>
</dbReference>
<evidence type="ECO:0000256" key="1">
    <source>
        <dbReference type="SAM" id="MobiDB-lite"/>
    </source>
</evidence>
<feature type="compositionally biased region" description="Polar residues" evidence="1">
    <location>
        <begin position="21"/>
        <end position="31"/>
    </location>
</feature>
<sequence>MPAQVVNPAVARIHERARATASRTHTNSSAKPSAHHIPHPACAKFQVAPTLDTAPISTRGGGNRGADVQAPHTRRGRSTKPDDRHRARTNSPKSLRPAPTPSAISSIQVSTQPGKGLARRMGGNGKVGGGETPKPYRGQKARTTYGRSPPRPAKSKKEKERKGSAEGQTAGGANERAREAPAYNARTNAKRKTASASCPPSFRFRKQTRLYFAPSTKTKRAVARARCTPAAPPRKNPAKNAAQSNPQVDENRKTKKNSPQTLPSATANKLCPVLSIHPHPVSLVQPLVPLRPPKCGSGRENDFFLARVVFMLVVVFGEGSVEELECIWELETPALWHSGGVGCVGFGTDRITETNGTSGTSAPEGVKLLAG</sequence>
<dbReference type="EMBL" id="JARJCM010000271">
    <property type="protein sequence ID" value="KAJ7020200.1"/>
    <property type="molecule type" value="Genomic_DNA"/>
</dbReference>
<feature type="region of interest" description="Disordered" evidence="1">
    <location>
        <begin position="215"/>
        <end position="265"/>
    </location>
</feature>
<feature type="compositionally biased region" description="Basic and acidic residues" evidence="1">
    <location>
        <begin position="155"/>
        <end position="164"/>
    </location>
</feature>
<name>A0AAD6S5B4_9AGAR</name>
<protein>
    <submittedName>
        <fullName evidence="2">Uncharacterized protein</fullName>
    </submittedName>
</protein>
<keyword evidence="3" id="KW-1185">Reference proteome</keyword>
<proteinExistence type="predicted"/>
<accession>A0AAD6S5B4</accession>
<feature type="region of interest" description="Disordered" evidence="1">
    <location>
        <begin position="1"/>
        <end position="38"/>
    </location>
</feature>
<organism evidence="2 3">
    <name type="scientific">Mycena alexandri</name>
    <dbReference type="NCBI Taxonomy" id="1745969"/>
    <lineage>
        <taxon>Eukaryota</taxon>
        <taxon>Fungi</taxon>
        <taxon>Dikarya</taxon>
        <taxon>Basidiomycota</taxon>
        <taxon>Agaricomycotina</taxon>
        <taxon>Agaricomycetes</taxon>
        <taxon>Agaricomycetidae</taxon>
        <taxon>Agaricales</taxon>
        <taxon>Marasmiineae</taxon>
        <taxon>Mycenaceae</taxon>
        <taxon>Mycena</taxon>
    </lineage>
</organism>
<evidence type="ECO:0000313" key="2">
    <source>
        <dbReference type="EMBL" id="KAJ7020200.1"/>
    </source>
</evidence>
<evidence type="ECO:0000313" key="3">
    <source>
        <dbReference type="Proteomes" id="UP001218188"/>
    </source>
</evidence>
<feature type="compositionally biased region" description="Gly residues" evidence="1">
    <location>
        <begin position="122"/>
        <end position="131"/>
    </location>
</feature>
<dbReference type="AlphaFoldDB" id="A0AAD6S5B4"/>